<dbReference type="Proteomes" id="UP000295443">
    <property type="component" value="Unassembled WGS sequence"/>
</dbReference>
<dbReference type="PROSITE" id="PS51186">
    <property type="entry name" value="GNAT"/>
    <property type="match status" value="1"/>
</dbReference>
<dbReference type="OrthoDB" id="9789603at2"/>
<dbReference type="EMBL" id="SJZB01000042">
    <property type="protein sequence ID" value="TCJ12743.1"/>
    <property type="molecule type" value="Genomic_DNA"/>
</dbReference>
<proteinExistence type="predicted"/>
<evidence type="ECO:0000259" key="3">
    <source>
        <dbReference type="PROSITE" id="PS51186"/>
    </source>
</evidence>
<keyword evidence="5" id="KW-1185">Reference proteome</keyword>
<organism evidence="4 5">
    <name type="scientific">Parasulfuritortus cantonensis</name>
    <dbReference type="NCBI Taxonomy" id="2528202"/>
    <lineage>
        <taxon>Bacteria</taxon>
        <taxon>Pseudomonadati</taxon>
        <taxon>Pseudomonadota</taxon>
        <taxon>Betaproteobacteria</taxon>
        <taxon>Nitrosomonadales</taxon>
        <taxon>Thiobacillaceae</taxon>
        <taxon>Parasulfuritortus</taxon>
    </lineage>
</organism>
<keyword evidence="1 4" id="KW-0808">Transferase</keyword>
<dbReference type="GO" id="GO:0016747">
    <property type="term" value="F:acyltransferase activity, transferring groups other than amino-acyl groups"/>
    <property type="evidence" value="ECO:0007669"/>
    <property type="project" value="InterPro"/>
</dbReference>
<protein>
    <submittedName>
        <fullName evidence="4">GNAT family N-acetyltransferase</fullName>
    </submittedName>
</protein>
<dbReference type="InterPro" id="IPR000182">
    <property type="entry name" value="GNAT_dom"/>
</dbReference>
<reference evidence="4 5" key="1">
    <citation type="submission" date="2019-03" db="EMBL/GenBank/DDBJ databases">
        <title>Genome sequence of Thiobacillaceae bacterium LSR1, a sulfur-oxidizing bacterium isolated from freshwater sediment.</title>
        <authorList>
            <person name="Li S."/>
        </authorList>
    </citation>
    <scope>NUCLEOTIDE SEQUENCE [LARGE SCALE GENOMIC DNA]</scope>
    <source>
        <strain evidence="4 5">LSR1</strain>
    </source>
</reference>
<name>A0A4R1B8T0_9PROT</name>
<feature type="domain" description="N-acetyltransferase" evidence="3">
    <location>
        <begin position="3"/>
        <end position="163"/>
    </location>
</feature>
<evidence type="ECO:0000256" key="1">
    <source>
        <dbReference type="ARBA" id="ARBA00022679"/>
    </source>
</evidence>
<evidence type="ECO:0000313" key="5">
    <source>
        <dbReference type="Proteomes" id="UP000295443"/>
    </source>
</evidence>
<dbReference type="CDD" id="cd04301">
    <property type="entry name" value="NAT_SF"/>
    <property type="match status" value="1"/>
</dbReference>
<dbReference type="PANTHER" id="PTHR43420:SF47">
    <property type="entry name" value="N-ACETYLTRANSFERASE DOMAIN-CONTAINING PROTEIN"/>
    <property type="match status" value="1"/>
</dbReference>
<keyword evidence="2" id="KW-0012">Acyltransferase</keyword>
<evidence type="ECO:0000256" key="2">
    <source>
        <dbReference type="ARBA" id="ARBA00023315"/>
    </source>
</evidence>
<dbReference type="PANTHER" id="PTHR43420">
    <property type="entry name" value="ACETYLTRANSFERASE"/>
    <property type="match status" value="1"/>
</dbReference>
<dbReference type="InterPro" id="IPR016181">
    <property type="entry name" value="Acyl_CoA_acyltransferase"/>
</dbReference>
<comment type="caution">
    <text evidence="4">The sequence shown here is derived from an EMBL/GenBank/DDBJ whole genome shotgun (WGS) entry which is preliminary data.</text>
</comment>
<dbReference type="AlphaFoldDB" id="A0A4R1B8T0"/>
<evidence type="ECO:0000313" key="4">
    <source>
        <dbReference type="EMBL" id="TCJ12743.1"/>
    </source>
</evidence>
<dbReference type="Pfam" id="PF00583">
    <property type="entry name" value="Acetyltransf_1"/>
    <property type="match status" value="1"/>
</dbReference>
<gene>
    <name evidence="4" type="ORF">EZJ19_10890</name>
</gene>
<dbReference type="Gene3D" id="3.40.630.30">
    <property type="match status" value="1"/>
</dbReference>
<sequence length="163" mass="17973">MPLAILPTAECHLDGLYAAFDAVARERQYLASFQAPAKEAWLGTLRTNIARDLCQFVAVDDEVLGWCDVLPAPGEARTHVGVLTIGVLPPARGRGIGAMLMEAAIDQAWAKGLRRIQLTVRADNSRATSLYERFGFATEGVLRQDFCVDGRYFDGYLMALLRR</sequence>
<dbReference type="RefSeq" id="WP_131447487.1">
    <property type="nucleotide sequence ID" value="NZ_SJZB01000042.1"/>
</dbReference>
<dbReference type="InterPro" id="IPR050680">
    <property type="entry name" value="YpeA/RimI_acetyltransf"/>
</dbReference>
<accession>A0A4R1B8T0</accession>
<dbReference type="SUPFAM" id="SSF55729">
    <property type="entry name" value="Acyl-CoA N-acyltransferases (Nat)"/>
    <property type="match status" value="1"/>
</dbReference>